<evidence type="ECO:0000313" key="10">
    <source>
        <dbReference type="Proteomes" id="UP000327013"/>
    </source>
</evidence>
<feature type="domain" description="Myb-like" evidence="7">
    <location>
        <begin position="62"/>
        <end position="112"/>
    </location>
</feature>
<dbReference type="PANTHER" id="PTHR45675">
    <property type="entry name" value="MYB TRANSCRIPTION FACTOR-RELATED-RELATED"/>
    <property type="match status" value="1"/>
</dbReference>
<feature type="domain" description="Myb-like" evidence="7">
    <location>
        <begin position="9"/>
        <end position="61"/>
    </location>
</feature>
<dbReference type="FunFam" id="1.10.10.60:FF:000011">
    <property type="entry name" value="Myb transcription factor"/>
    <property type="match status" value="1"/>
</dbReference>
<organism evidence="9 10">
    <name type="scientific">Carpinus fangiana</name>
    <dbReference type="NCBI Taxonomy" id="176857"/>
    <lineage>
        <taxon>Eukaryota</taxon>
        <taxon>Viridiplantae</taxon>
        <taxon>Streptophyta</taxon>
        <taxon>Embryophyta</taxon>
        <taxon>Tracheophyta</taxon>
        <taxon>Spermatophyta</taxon>
        <taxon>Magnoliopsida</taxon>
        <taxon>eudicotyledons</taxon>
        <taxon>Gunneridae</taxon>
        <taxon>Pentapetalae</taxon>
        <taxon>rosids</taxon>
        <taxon>fabids</taxon>
        <taxon>Fagales</taxon>
        <taxon>Betulaceae</taxon>
        <taxon>Carpinus</taxon>
    </lineage>
</organism>
<dbReference type="CDD" id="cd00167">
    <property type="entry name" value="SANT"/>
    <property type="match status" value="2"/>
</dbReference>
<proteinExistence type="predicted"/>
<keyword evidence="6" id="KW-0539">Nucleus</keyword>
<dbReference type="GO" id="GO:0003700">
    <property type="term" value="F:DNA-binding transcription factor activity"/>
    <property type="evidence" value="ECO:0007669"/>
    <property type="project" value="InterPro"/>
</dbReference>
<keyword evidence="2" id="KW-0677">Repeat</keyword>
<evidence type="ECO:0000259" key="7">
    <source>
        <dbReference type="PROSITE" id="PS50090"/>
    </source>
</evidence>
<reference evidence="9 10" key="1">
    <citation type="submission" date="2019-06" db="EMBL/GenBank/DDBJ databases">
        <title>A chromosomal-level reference genome of Carpinus fangiana (Coryloideae, Betulaceae).</title>
        <authorList>
            <person name="Yang X."/>
            <person name="Wang Z."/>
            <person name="Zhang L."/>
            <person name="Hao G."/>
            <person name="Liu J."/>
            <person name="Yang Y."/>
        </authorList>
    </citation>
    <scope>NUCLEOTIDE SEQUENCE [LARGE SCALE GENOMIC DNA]</scope>
    <source>
        <strain evidence="9">Cfa_2016G</strain>
        <tissue evidence="9">Leaf</tissue>
    </source>
</reference>
<evidence type="ECO:0000259" key="8">
    <source>
        <dbReference type="PROSITE" id="PS51294"/>
    </source>
</evidence>
<dbReference type="Gene3D" id="1.10.10.60">
    <property type="entry name" value="Homeodomain-like"/>
    <property type="match status" value="2"/>
</dbReference>
<sequence length="240" mass="27923">MAYQAAMKGENLHKGPWLEEEDERLTSFVSLVGERRWDSLARASGLQRSGKSCRLRWLNYLRPNLKHGDISIEEERIILQLQELWGNKWARIARRLPGRTDNKIKNYWRTHLRKKAQAQQGNFHYRLNNIADQEYLFFQKGEMGALKYNCGNIKGSVEEFCSSKNESLDDLGLSNPGLTSSPYETRLISDWISELSNDHQSEMKHHEGCNSVESCLCYPTWIPDDSINVWNHSSSLWEMD</sequence>
<evidence type="ECO:0000256" key="6">
    <source>
        <dbReference type="ARBA" id="ARBA00023242"/>
    </source>
</evidence>
<dbReference type="OrthoDB" id="2143914at2759"/>
<dbReference type="SUPFAM" id="SSF46689">
    <property type="entry name" value="Homeodomain-like"/>
    <property type="match status" value="1"/>
</dbReference>
<dbReference type="Pfam" id="PF00249">
    <property type="entry name" value="Myb_DNA-binding"/>
    <property type="match status" value="2"/>
</dbReference>
<evidence type="ECO:0000256" key="2">
    <source>
        <dbReference type="ARBA" id="ARBA00022737"/>
    </source>
</evidence>
<comment type="subcellular location">
    <subcellularLocation>
        <location evidence="1">Nucleus</location>
    </subcellularLocation>
</comment>
<keyword evidence="3" id="KW-0805">Transcription regulation</keyword>
<protein>
    <submittedName>
        <fullName evidence="9">Uncharacterized protein</fullName>
    </submittedName>
</protein>
<feature type="domain" description="HTH myb-type" evidence="8">
    <location>
        <begin position="62"/>
        <end position="116"/>
    </location>
</feature>
<dbReference type="PROSITE" id="PS51294">
    <property type="entry name" value="HTH_MYB"/>
    <property type="match status" value="2"/>
</dbReference>
<dbReference type="PANTHER" id="PTHR45675:SF8">
    <property type="entry name" value="TRANSCRIPTION FACTOR MYB27"/>
    <property type="match status" value="1"/>
</dbReference>
<keyword evidence="4" id="KW-0238">DNA-binding</keyword>
<name>A0A5N6RMJ0_9ROSI</name>
<dbReference type="GO" id="GO:0005634">
    <property type="term" value="C:nucleus"/>
    <property type="evidence" value="ECO:0007669"/>
    <property type="project" value="UniProtKB-SubCell"/>
</dbReference>
<dbReference type="InterPro" id="IPR044676">
    <property type="entry name" value="EOBI/EOBII-like_plant"/>
</dbReference>
<dbReference type="InterPro" id="IPR001005">
    <property type="entry name" value="SANT/Myb"/>
</dbReference>
<evidence type="ECO:0000256" key="3">
    <source>
        <dbReference type="ARBA" id="ARBA00023015"/>
    </source>
</evidence>
<gene>
    <name evidence="9" type="ORF">FH972_017645</name>
</gene>
<dbReference type="EMBL" id="CM017327">
    <property type="protein sequence ID" value="KAE8099687.1"/>
    <property type="molecule type" value="Genomic_DNA"/>
</dbReference>
<evidence type="ECO:0000256" key="4">
    <source>
        <dbReference type="ARBA" id="ARBA00023125"/>
    </source>
</evidence>
<evidence type="ECO:0000256" key="5">
    <source>
        <dbReference type="ARBA" id="ARBA00023163"/>
    </source>
</evidence>
<evidence type="ECO:0000313" key="9">
    <source>
        <dbReference type="EMBL" id="KAE8099687.1"/>
    </source>
</evidence>
<dbReference type="InterPro" id="IPR009057">
    <property type="entry name" value="Homeodomain-like_sf"/>
</dbReference>
<keyword evidence="10" id="KW-1185">Reference proteome</keyword>
<accession>A0A5N6RMJ0</accession>
<dbReference type="GO" id="GO:0043565">
    <property type="term" value="F:sequence-specific DNA binding"/>
    <property type="evidence" value="ECO:0007669"/>
    <property type="project" value="InterPro"/>
</dbReference>
<dbReference type="PROSITE" id="PS50090">
    <property type="entry name" value="MYB_LIKE"/>
    <property type="match status" value="2"/>
</dbReference>
<keyword evidence="5" id="KW-0804">Transcription</keyword>
<dbReference type="SMART" id="SM00717">
    <property type="entry name" value="SANT"/>
    <property type="match status" value="2"/>
</dbReference>
<feature type="domain" description="HTH myb-type" evidence="8">
    <location>
        <begin position="9"/>
        <end position="61"/>
    </location>
</feature>
<dbReference type="InterPro" id="IPR017930">
    <property type="entry name" value="Myb_dom"/>
</dbReference>
<dbReference type="Proteomes" id="UP000327013">
    <property type="component" value="Chromosome 7"/>
</dbReference>
<evidence type="ECO:0000256" key="1">
    <source>
        <dbReference type="ARBA" id="ARBA00004123"/>
    </source>
</evidence>
<dbReference type="AlphaFoldDB" id="A0A5N6RMJ0"/>